<evidence type="ECO:0000313" key="1">
    <source>
        <dbReference type="EMBL" id="CAE6935343.1"/>
    </source>
</evidence>
<evidence type="ECO:0000313" key="2">
    <source>
        <dbReference type="Proteomes" id="UP000675121"/>
    </source>
</evidence>
<gene>
    <name evidence="1" type="ORF">R70211_05357</name>
</gene>
<keyword evidence="2" id="KW-1185">Reference proteome</keyword>
<organism evidence="1 2">
    <name type="scientific">Paraburkholderia domus</name>
    <dbReference type="NCBI Taxonomy" id="2793075"/>
    <lineage>
        <taxon>Bacteria</taxon>
        <taxon>Pseudomonadati</taxon>
        <taxon>Pseudomonadota</taxon>
        <taxon>Betaproteobacteria</taxon>
        <taxon>Burkholderiales</taxon>
        <taxon>Burkholderiaceae</taxon>
        <taxon>Paraburkholderia</taxon>
    </lineage>
</organism>
<name>A0A9N8N1F8_9BURK</name>
<accession>A0A9N8N1F8</accession>
<dbReference type="Proteomes" id="UP000675121">
    <property type="component" value="Unassembled WGS sequence"/>
</dbReference>
<protein>
    <submittedName>
        <fullName evidence="1">Uncharacterized protein</fullName>
    </submittedName>
</protein>
<sequence>MLPFVGISGSINAGVSTDRTLGGAAPYVQIQVNPMVSAGVYGGLSGSAGGSHSNGQITSGFSNSGYVEIDGGFGPSGGINFSLNDDGTIGGVGGSGPIRIFPGLGYGAAIGAGRSLTGTFVFPSLNDLLGKK</sequence>
<dbReference type="AlphaFoldDB" id="A0A9N8N1F8"/>
<comment type="caution">
    <text evidence="1">The sequence shown here is derived from an EMBL/GenBank/DDBJ whole genome shotgun (WGS) entry which is preliminary data.</text>
</comment>
<dbReference type="RefSeq" id="WP_201139415.1">
    <property type="nucleotide sequence ID" value="NZ_CAJNAS010000016.1"/>
</dbReference>
<reference evidence="1" key="1">
    <citation type="submission" date="2021-02" db="EMBL/GenBank/DDBJ databases">
        <authorList>
            <person name="Vanwijnsberghe S."/>
        </authorList>
    </citation>
    <scope>NUCLEOTIDE SEQUENCE</scope>
    <source>
        <strain evidence="1">R-70211</strain>
    </source>
</reference>
<proteinExistence type="predicted"/>
<dbReference type="EMBL" id="CAJNAS010000016">
    <property type="protein sequence ID" value="CAE6935343.1"/>
    <property type="molecule type" value="Genomic_DNA"/>
</dbReference>